<dbReference type="Proteomes" id="UP000219440">
    <property type="component" value="Unassembled WGS sequence"/>
</dbReference>
<proteinExistence type="predicted"/>
<keyword evidence="3" id="KW-1185">Reference proteome</keyword>
<feature type="region of interest" description="Disordered" evidence="1">
    <location>
        <begin position="14"/>
        <end position="45"/>
    </location>
</feature>
<reference evidence="2 3" key="1">
    <citation type="submission" date="2017-09" db="EMBL/GenBank/DDBJ databases">
        <authorList>
            <person name="Ehlers B."/>
            <person name="Leendertz F.H."/>
        </authorList>
    </citation>
    <scope>NUCLEOTIDE SEQUENCE [LARGE SCALE GENOMIC DNA]</scope>
    <source>
        <strain evidence="2 3">CGMCC 1.05381</strain>
    </source>
</reference>
<name>A0A2C9A3I8_9MICO</name>
<protein>
    <submittedName>
        <fullName evidence="2">Uncharacterized protein</fullName>
    </submittedName>
</protein>
<accession>A0A2C9A3I8</accession>
<dbReference type="EMBL" id="OCST01000006">
    <property type="protein sequence ID" value="SOE74037.1"/>
    <property type="molecule type" value="Genomic_DNA"/>
</dbReference>
<evidence type="ECO:0000256" key="1">
    <source>
        <dbReference type="SAM" id="MobiDB-lite"/>
    </source>
</evidence>
<organism evidence="2 3">
    <name type="scientific">Salinibacterium xinjiangense</name>
    <dbReference type="NCBI Taxonomy" id="386302"/>
    <lineage>
        <taxon>Bacteria</taxon>
        <taxon>Bacillati</taxon>
        <taxon>Actinomycetota</taxon>
        <taxon>Actinomycetes</taxon>
        <taxon>Micrococcales</taxon>
        <taxon>Microbacteriaceae</taxon>
        <taxon>Salinibacterium</taxon>
    </lineage>
</organism>
<feature type="compositionally biased region" description="Low complexity" evidence="1">
    <location>
        <begin position="26"/>
        <end position="36"/>
    </location>
</feature>
<dbReference type="AlphaFoldDB" id="A0A2C9A3I8"/>
<evidence type="ECO:0000313" key="2">
    <source>
        <dbReference type="EMBL" id="SOE74037.1"/>
    </source>
</evidence>
<evidence type="ECO:0000313" key="3">
    <source>
        <dbReference type="Proteomes" id="UP000219440"/>
    </source>
</evidence>
<gene>
    <name evidence="2" type="ORF">SAMN06296378_2929</name>
</gene>
<sequence length="45" mass="4999">MWVCTRSQILRGRNIDGRPGNSTYLAKAAPEAQAQALRSPTLRRS</sequence>